<feature type="region of interest" description="Disordered" evidence="1">
    <location>
        <begin position="1"/>
        <end position="166"/>
    </location>
</feature>
<organism evidence="2 3">
    <name type="scientific">Rhododendron williamsianum</name>
    <dbReference type="NCBI Taxonomy" id="262921"/>
    <lineage>
        <taxon>Eukaryota</taxon>
        <taxon>Viridiplantae</taxon>
        <taxon>Streptophyta</taxon>
        <taxon>Embryophyta</taxon>
        <taxon>Tracheophyta</taxon>
        <taxon>Spermatophyta</taxon>
        <taxon>Magnoliopsida</taxon>
        <taxon>eudicotyledons</taxon>
        <taxon>Gunneridae</taxon>
        <taxon>Pentapetalae</taxon>
        <taxon>asterids</taxon>
        <taxon>Ericales</taxon>
        <taxon>Ericaceae</taxon>
        <taxon>Ericoideae</taxon>
        <taxon>Rhodoreae</taxon>
        <taxon>Rhododendron</taxon>
    </lineage>
</organism>
<evidence type="ECO:0000313" key="2">
    <source>
        <dbReference type="EMBL" id="KAE9446197.1"/>
    </source>
</evidence>
<feature type="compositionally biased region" description="Low complexity" evidence="1">
    <location>
        <begin position="38"/>
        <end position="56"/>
    </location>
</feature>
<evidence type="ECO:0000256" key="1">
    <source>
        <dbReference type="SAM" id="MobiDB-lite"/>
    </source>
</evidence>
<accession>A0A6A4KSV5</accession>
<dbReference type="AlphaFoldDB" id="A0A6A4KSV5"/>
<reference evidence="2 3" key="1">
    <citation type="journal article" date="2019" name="Genome Biol. Evol.">
        <title>The Rhododendron genome and chromosomal organization provide insight into shared whole-genome duplications across the heath family (Ericaceae).</title>
        <authorList>
            <person name="Soza V.L."/>
            <person name="Lindsley D."/>
            <person name="Waalkes A."/>
            <person name="Ramage E."/>
            <person name="Patwardhan R.P."/>
            <person name="Burton J.N."/>
            <person name="Adey A."/>
            <person name="Kumar A."/>
            <person name="Qiu R."/>
            <person name="Shendure J."/>
            <person name="Hall B."/>
        </authorList>
    </citation>
    <scope>NUCLEOTIDE SEQUENCE [LARGE SCALE GENOMIC DNA]</scope>
    <source>
        <strain evidence="2">RSF 1966-606</strain>
    </source>
</reference>
<sequence length="330" mass="36766">MGRGRRGRQDHSHQIDEKWILNPFPDQNPATVGTNHQPNLENPTSSSLSTSIPLNEPTTSVPTLEFIARTSKPATNRRNPAGVPRYRRGRGSKPRFVNAGAPNCSRAERSKEGEQEKEEEIKELGSLRQLNKEEVGEEEEEEKGGGHVSELKNDSNEERIEGPDSAEGVDCVGRMLEGLQLCVAEAELSEEELRINDQLQEDEGCRRTAADLRRPSLTPNISTRHRTARSSSDELRSGVLTPFRRYPYSLESRRPFPTSSGLTRASPDLRQPIQGRPSSAQASSITDEVDPALVCSRQHLSTSGEVDPTLSDLRPPLPDLRRLCLQKFLY</sequence>
<keyword evidence="3" id="KW-1185">Reference proteome</keyword>
<comment type="caution">
    <text evidence="2">The sequence shown here is derived from an EMBL/GenBank/DDBJ whole genome shotgun (WGS) entry which is preliminary data.</text>
</comment>
<feature type="compositionally biased region" description="Basic and acidic residues" evidence="1">
    <location>
        <begin position="143"/>
        <end position="162"/>
    </location>
</feature>
<evidence type="ECO:0000313" key="3">
    <source>
        <dbReference type="Proteomes" id="UP000428333"/>
    </source>
</evidence>
<feature type="compositionally biased region" description="Polar residues" evidence="1">
    <location>
        <begin position="276"/>
        <end position="286"/>
    </location>
</feature>
<feature type="compositionally biased region" description="Basic and acidic residues" evidence="1">
    <location>
        <begin position="106"/>
        <end position="134"/>
    </location>
</feature>
<feature type="compositionally biased region" description="Basic and acidic residues" evidence="1">
    <location>
        <begin position="7"/>
        <end position="19"/>
    </location>
</feature>
<gene>
    <name evidence="2" type="ORF">C3L33_21902</name>
</gene>
<proteinExistence type="predicted"/>
<feature type="non-terminal residue" evidence="2">
    <location>
        <position position="1"/>
    </location>
</feature>
<feature type="compositionally biased region" description="Polar residues" evidence="1">
    <location>
        <begin position="28"/>
        <end position="37"/>
    </location>
</feature>
<feature type="region of interest" description="Disordered" evidence="1">
    <location>
        <begin position="210"/>
        <end position="236"/>
    </location>
</feature>
<name>A0A6A4KSV5_9ERIC</name>
<dbReference type="EMBL" id="QEFC01003798">
    <property type="protein sequence ID" value="KAE9446197.1"/>
    <property type="molecule type" value="Genomic_DNA"/>
</dbReference>
<dbReference type="Proteomes" id="UP000428333">
    <property type="component" value="Linkage Group LG13"/>
</dbReference>
<protein>
    <submittedName>
        <fullName evidence="2">Uncharacterized protein</fullName>
    </submittedName>
</protein>
<feature type="region of interest" description="Disordered" evidence="1">
    <location>
        <begin position="250"/>
        <end position="287"/>
    </location>
</feature>